<organism evidence="1 2">
    <name type="scientific">Xanthobacter tagetidis</name>
    <dbReference type="NCBI Taxonomy" id="60216"/>
    <lineage>
        <taxon>Bacteria</taxon>
        <taxon>Pseudomonadati</taxon>
        <taxon>Pseudomonadota</taxon>
        <taxon>Alphaproteobacteria</taxon>
        <taxon>Hyphomicrobiales</taxon>
        <taxon>Xanthobacteraceae</taxon>
        <taxon>Xanthobacter</taxon>
    </lineage>
</organism>
<keyword evidence="2" id="KW-1185">Reference proteome</keyword>
<evidence type="ECO:0000313" key="2">
    <source>
        <dbReference type="Proteomes" id="UP000269692"/>
    </source>
</evidence>
<protein>
    <submittedName>
        <fullName evidence="1">FAH family protein</fullName>
    </submittedName>
</protein>
<dbReference type="InterPro" id="IPR036663">
    <property type="entry name" value="Fumarylacetoacetase_C_sf"/>
</dbReference>
<evidence type="ECO:0000313" key="1">
    <source>
        <dbReference type="EMBL" id="RLP81247.1"/>
    </source>
</evidence>
<dbReference type="SUPFAM" id="SSF56529">
    <property type="entry name" value="FAH"/>
    <property type="match status" value="1"/>
</dbReference>
<dbReference type="Proteomes" id="UP000269692">
    <property type="component" value="Unassembled WGS sequence"/>
</dbReference>
<dbReference type="PIRSF" id="PIRSF033905">
    <property type="entry name" value="UCP033905"/>
    <property type="match status" value="1"/>
</dbReference>
<dbReference type="RefSeq" id="WP_121622098.1">
    <property type="nucleotide sequence ID" value="NZ_JACIIW010000003.1"/>
</dbReference>
<dbReference type="InterPro" id="IPR009645">
    <property type="entry name" value="GguC"/>
</dbReference>
<dbReference type="OrthoDB" id="108649at2"/>
<gene>
    <name evidence="1" type="ORF">D9R14_03330</name>
</gene>
<comment type="caution">
    <text evidence="1">The sequence shown here is derived from an EMBL/GenBank/DDBJ whole genome shotgun (WGS) entry which is preliminary data.</text>
</comment>
<dbReference type="NCBIfam" id="NF040903">
    <property type="entry name" value="GguC"/>
    <property type="match status" value="1"/>
</dbReference>
<dbReference type="AlphaFoldDB" id="A0A3L7ALU0"/>
<sequence length="331" mass="36292">MRLVQFDAADGARFVGVVDGATIRRIAGARTTRELALAAIADGVSLVAKVEALGTDGTLDYEQLIAEGRILPPLDHDDPAHCLIAGTGLTHLASAAARSQMHQKLKDEAETLTDSMKMFKWGLEGGKPTDGKPGVQSEWFYKGDGAIVVRPFAPYPVPAFADDEGEEPEVVGLYVIGPDSRAYRLGYAIGNEATDHVMEKKNYLYLSHSKLRHCSYGPELYVGPLPRHLVGTARIRRGSEVIWEKPFPTGEDNMCHSLDNLEYHHFKYDQFLRPGDVHVQFFGTSVASFADGIRTQEGDVFEIEIPEFGKPLVNAITRVAPRFEIGAVVAL</sequence>
<accession>A0A3L7ALU0</accession>
<dbReference type="EMBL" id="RCTF01000002">
    <property type="protein sequence ID" value="RLP81247.1"/>
    <property type="molecule type" value="Genomic_DNA"/>
</dbReference>
<dbReference type="GO" id="GO:0003824">
    <property type="term" value="F:catalytic activity"/>
    <property type="evidence" value="ECO:0007669"/>
    <property type="project" value="InterPro"/>
</dbReference>
<reference evidence="1 2" key="1">
    <citation type="submission" date="2018-10" db="EMBL/GenBank/DDBJ databases">
        <title>Xanthobacter tagetidis genome sequencing and assembly.</title>
        <authorList>
            <person name="Maclea K.S."/>
            <person name="Goen A.E."/>
            <person name="Fatima S.A."/>
        </authorList>
    </citation>
    <scope>NUCLEOTIDE SEQUENCE [LARGE SCALE GENOMIC DNA]</scope>
    <source>
        <strain evidence="1 2">ATCC 700314</strain>
    </source>
</reference>
<dbReference type="Gene3D" id="3.90.850.10">
    <property type="entry name" value="Fumarylacetoacetase-like, C-terminal domain"/>
    <property type="match status" value="1"/>
</dbReference>
<proteinExistence type="predicted"/>
<name>A0A3L7ALU0_9HYPH</name>